<feature type="compositionally biased region" description="Basic and acidic residues" evidence="14">
    <location>
        <begin position="352"/>
        <end position="395"/>
    </location>
</feature>
<protein>
    <recommendedName>
        <fullName evidence="15">ERCC4 domain-containing protein</fullName>
    </recommendedName>
</protein>
<evidence type="ECO:0000256" key="1">
    <source>
        <dbReference type="ARBA" id="ARBA00001946"/>
    </source>
</evidence>
<evidence type="ECO:0000256" key="10">
    <source>
        <dbReference type="ARBA" id="ARBA00023172"/>
    </source>
</evidence>
<dbReference type="PANTHER" id="PTHR21077">
    <property type="entry name" value="EME1 PROTEIN"/>
    <property type="match status" value="1"/>
</dbReference>
<dbReference type="AlphaFoldDB" id="A0AAX6MSP7"/>
<keyword evidence="8" id="KW-0378">Hydrolase</keyword>
<evidence type="ECO:0000259" key="15">
    <source>
        <dbReference type="SMART" id="SM00891"/>
    </source>
</evidence>
<comment type="cofactor">
    <cofactor evidence="1">
        <name>Mg(2+)</name>
        <dbReference type="ChEBI" id="CHEBI:18420"/>
    </cofactor>
</comment>
<dbReference type="GO" id="GO:0048476">
    <property type="term" value="C:Holliday junction resolvase complex"/>
    <property type="evidence" value="ECO:0007669"/>
    <property type="project" value="InterPro"/>
</dbReference>
<dbReference type="CDD" id="cd20085">
    <property type="entry name" value="XPF_nuclease_Mms4"/>
    <property type="match status" value="1"/>
</dbReference>
<comment type="subcellular location">
    <subcellularLocation>
        <location evidence="2">Nucleus</location>
    </subcellularLocation>
</comment>
<feature type="compositionally biased region" description="Low complexity" evidence="14">
    <location>
        <begin position="209"/>
        <end position="221"/>
    </location>
</feature>
<name>A0AAX6MSP7_9PEZI</name>
<proteinExistence type="inferred from homology"/>
<feature type="region of interest" description="Disordered" evidence="14">
    <location>
        <begin position="62"/>
        <end position="100"/>
    </location>
</feature>
<evidence type="ECO:0000256" key="3">
    <source>
        <dbReference type="ARBA" id="ARBA00005313"/>
    </source>
</evidence>
<evidence type="ECO:0000256" key="13">
    <source>
        <dbReference type="ARBA" id="ARBA00023254"/>
    </source>
</evidence>
<feature type="region of interest" description="Disordered" evidence="14">
    <location>
        <begin position="120"/>
        <end position="395"/>
    </location>
</feature>
<keyword evidence="12" id="KW-0539">Nucleus</keyword>
<dbReference type="PANTHER" id="PTHR21077:SF5">
    <property type="entry name" value="CROSSOVER JUNCTION ENDONUCLEASE MMS4"/>
    <property type="match status" value="1"/>
</dbReference>
<dbReference type="GO" id="GO:0046872">
    <property type="term" value="F:metal ion binding"/>
    <property type="evidence" value="ECO:0007669"/>
    <property type="project" value="UniProtKB-KW"/>
</dbReference>
<dbReference type="InterPro" id="IPR006166">
    <property type="entry name" value="ERCC4_domain"/>
</dbReference>
<dbReference type="Proteomes" id="UP001369815">
    <property type="component" value="Unassembled WGS sequence"/>
</dbReference>
<dbReference type="Gene3D" id="1.10.150.670">
    <property type="entry name" value="Crossover junction endonuclease EME1, DNA-binding domain"/>
    <property type="match status" value="1"/>
</dbReference>
<keyword evidence="4" id="KW-0540">Nuclease</keyword>
<evidence type="ECO:0000256" key="2">
    <source>
        <dbReference type="ARBA" id="ARBA00004123"/>
    </source>
</evidence>
<keyword evidence="17" id="KW-1185">Reference proteome</keyword>
<dbReference type="GO" id="GO:0005634">
    <property type="term" value="C:nucleus"/>
    <property type="evidence" value="ECO:0007669"/>
    <property type="project" value="UniProtKB-SubCell"/>
</dbReference>
<keyword evidence="7" id="KW-0227">DNA damage</keyword>
<feature type="compositionally biased region" description="Polar residues" evidence="14">
    <location>
        <begin position="75"/>
        <end position="95"/>
    </location>
</feature>
<dbReference type="FunFam" id="1.10.150.670:FF:000004">
    <property type="entry name" value="Crossover junction endonuclease EME1"/>
    <property type="match status" value="1"/>
</dbReference>
<gene>
    <name evidence="16" type="ORF">Daesc_003311</name>
</gene>
<evidence type="ECO:0000256" key="9">
    <source>
        <dbReference type="ARBA" id="ARBA00022842"/>
    </source>
</evidence>
<comment type="similarity">
    <text evidence="3">Belongs to the EME1/MMS4 family.</text>
</comment>
<dbReference type="EMBL" id="JBANMG010000003">
    <property type="protein sequence ID" value="KAK6955668.1"/>
    <property type="molecule type" value="Genomic_DNA"/>
</dbReference>
<evidence type="ECO:0000256" key="11">
    <source>
        <dbReference type="ARBA" id="ARBA00023204"/>
    </source>
</evidence>
<dbReference type="Gene3D" id="3.40.50.10130">
    <property type="match status" value="1"/>
</dbReference>
<evidence type="ECO:0000256" key="4">
    <source>
        <dbReference type="ARBA" id="ARBA00022722"/>
    </source>
</evidence>
<keyword evidence="5" id="KW-0479">Metal-binding</keyword>
<dbReference type="Pfam" id="PF02732">
    <property type="entry name" value="ERCC4"/>
    <property type="match status" value="1"/>
</dbReference>
<evidence type="ECO:0000256" key="6">
    <source>
        <dbReference type="ARBA" id="ARBA00022759"/>
    </source>
</evidence>
<feature type="compositionally biased region" description="Polar residues" evidence="14">
    <location>
        <begin position="290"/>
        <end position="303"/>
    </location>
</feature>
<dbReference type="GO" id="GO:0031573">
    <property type="term" value="P:mitotic intra-S DNA damage checkpoint signaling"/>
    <property type="evidence" value="ECO:0007669"/>
    <property type="project" value="TreeGrafter"/>
</dbReference>
<dbReference type="GO" id="GO:0000712">
    <property type="term" value="P:resolution of meiotic recombination intermediates"/>
    <property type="evidence" value="ECO:0007669"/>
    <property type="project" value="TreeGrafter"/>
</dbReference>
<organism evidence="16 17">
    <name type="scientific">Daldinia eschscholtzii</name>
    <dbReference type="NCBI Taxonomy" id="292717"/>
    <lineage>
        <taxon>Eukaryota</taxon>
        <taxon>Fungi</taxon>
        <taxon>Dikarya</taxon>
        <taxon>Ascomycota</taxon>
        <taxon>Pezizomycotina</taxon>
        <taxon>Sordariomycetes</taxon>
        <taxon>Xylariomycetidae</taxon>
        <taxon>Xylariales</taxon>
        <taxon>Hypoxylaceae</taxon>
        <taxon>Daldinia</taxon>
    </lineage>
</organism>
<keyword evidence="6" id="KW-0255">Endonuclease</keyword>
<dbReference type="GO" id="GO:0031297">
    <property type="term" value="P:replication fork processing"/>
    <property type="evidence" value="ECO:0007669"/>
    <property type="project" value="TreeGrafter"/>
</dbReference>
<evidence type="ECO:0000256" key="5">
    <source>
        <dbReference type="ARBA" id="ARBA00022723"/>
    </source>
</evidence>
<dbReference type="GO" id="GO:0003677">
    <property type="term" value="F:DNA binding"/>
    <property type="evidence" value="ECO:0007669"/>
    <property type="project" value="InterPro"/>
</dbReference>
<feature type="compositionally biased region" description="Polar residues" evidence="14">
    <location>
        <begin position="199"/>
        <end position="208"/>
    </location>
</feature>
<feature type="compositionally biased region" description="Low complexity" evidence="14">
    <location>
        <begin position="557"/>
        <end position="570"/>
    </location>
</feature>
<dbReference type="InterPro" id="IPR042530">
    <property type="entry name" value="EME1/EME2_C"/>
</dbReference>
<dbReference type="InterPro" id="IPR047521">
    <property type="entry name" value="XPF_nuclease_EME1_ascomycetes"/>
</dbReference>
<evidence type="ECO:0000256" key="8">
    <source>
        <dbReference type="ARBA" id="ARBA00022801"/>
    </source>
</evidence>
<comment type="caution">
    <text evidence="16">The sequence shown here is derived from an EMBL/GenBank/DDBJ whole genome shotgun (WGS) entry which is preliminary data.</text>
</comment>
<evidence type="ECO:0000256" key="12">
    <source>
        <dbReference type="ARBA" id="ARBA00023242"/>
    </source>
</evidence>
<sequence length="737" mass="81703">MGKSYLIARFVVQDHAKMPTEVISLLSSSPAAPSGPILATSPEISPRARQAALSRALDYGSHDLTVVPPPKGLNRQLNKRSQSPVTGTKRTNNGHSRQDNDFLFLSDEFDTTGDLDGNLAKKARASTSTTHPKKRENATFKKTKSATVSSKGREPLSAVGSKRWNSVIDPIENSSPSTFTARKGQSKPDISSDPFESPPQKQTATNTKSPLLDLSSDPFRSSPRRDSDICQPSTSSKPEKLPGDDSSGFLRSKKPSKTPVFIDLSDDDAESSGGNGLSKKSKQYGAWDPISSSMPETRAPNQYSLTDSDSDSDLPELSEINFNKLNRRTYSLSPSPPRKKAKSTAKVPTAKRVVEPKKTEEEREQEKRQKAEAREAEKERRRVEKEKAKQQRAIDREKEKALAEVNKLKTDRKVAVPEMIVDLPNTLSVGIKAQIERLLSSMDVQFQYWNSHVNNVVKWRRKVSSKYNESLGHWEPIPMCVKPEAHVMVIIEADEFVKLVLGPEGQDLEAHVLKMKTSFPDSTFIYLIEGLTPWMRKNKNILNRRFASAVRALDTTTTNNDNAAGSSSTNQPRRRNNAQQEYIDEDIVEDALLSLQVVHGALIHHTNAQVETAEWVAVFTQHISTIPYRKARDAAADAGFCMEVGQVRTGEDARDTYVRMLQEVTRVTAPIAYGVAAKYPTVSQLVRGLEENGPLALENCRKCANKDGAFSDRVVGPAVSKRIYKIFTSQDPGSMDV</sequence>
<keyword evidence="11" id="KW-0234">DNA repair</keyword>
<keyword evidence="13" id="KW-0469">Meiosis</keyword>
<dbReference type="GO" id="GO:0008821">
    <property type="term" value="F:crossover junction DNA endonuclease activity"/>
    <property type="evidence" value="ECO:0007669"/>
    <property type="project" value="TreeGrafter"/>
</dbReference>
<evidence type="ECO:0000256" key="14">
    <source>
        <dbReference type="SAM" id="MobiDB-lite"/>
    </source>
</evidence>
<evidence type="ECO:0000256" key="7">
    <source>
        <dbReference type="ARBA" id="ARBA00022763"/>
    </source>
</evidence>
<feature type="domain" description="ERCC4" evidence="15">
    <location>
        <begin position="418"/>
        <end position="690"/>
    </location>
</feature>
<feature type="compositionally biased region" description="Polar residues" evidence="14">
    <location>
        <begin position="320"/>
        <end position="333"/>
    </location>
</feature>
<dbReference type="InterPro" id="IPR033310">
    <property type="entry name" value="Mms4/EME1/EME2"/>
</dbReference>
<accession>A0AAX6MSP7</accession>
<evidence type="ECO:0000313" key="16">
    <source>
        <dbReference type="EMBL" id="KAK6955668.1"/>
    </source>
</evidence>
<dbReference type="GO" id="GO:0006302">
    <property type="term" value="P:double-strand break repair"/>
    <property type="evidence" value="ECO:0007669"/>
    <property type="project" value="TreeGrafter"/>
</dbReference>
<keyword evidence="9" id="KW-0460">Magnesium</keyword>
<feature type="region of interest" description="Disordered" evidence="14">
    <location>
        <begin position="557"/>
        <end position="576"/>
    </location>
</feature>
<dbReference type="SMART" id="SM00891">
    <property type="entry name" value="ERCC4"/>
    <property type="match status" value="1"/>
</dbReference>
<reference evidence="16 17" key="1">
    <citation type="journal article" date="2024" name="Front Chem Biol">
        <title>Unveiling the potential of Daldinia eschscholtzii MFLUCC 19-0629 through bioactivity and bioinformatics studies for enhanced sustainable agriculture production.</title>
        <authorList>
            <person name="Brooks S."/>
            <person name="Weaver J.A."/>
            <person name="Klomchit A."/>
            <person name="Alharthi S.A."/>
            <person name="Onlamun T."/>
            <person name="Nurani R."/>
            <person name="Vong T.K."/>
            <person name="Alberti F."/>
            <person name="Greco C."/>
        </authorList>
    </citation>
    <scope>NUCLEOTIDE SEQUENCE [LARGE SCALE GENOMIC DNA]</scope>
    <source>
        <strain evidence="16">MFLUCC 19-0629</strain>
    </source>
</reference>
<evidence type="ECO:0000313" key="17">
    <source>
        <dbReference type="Proteomes" id="UP001369815"/>
    </source>
</evidence>
<keyword evidence="10" id="KW-0233">DNA recombination</keyword>